<proteinExistence type="predicted"/>
<dbReference type="STRING" id="1630136.AS592_00375"/>
<reference evidence="1 2" key="1">
    <citation type="submission" date="2015-11" db="EMBL/GenBank/DDBJ databases">
        <title>Draft genome of Sulfurovum riftiae 1812E, a member of the Epsilonproteobacteria isolated from the tube of the deep-sea hydrothermal vent tubewom Riftia pachyptila.</title>
        <authorList>
            <person name="Vetriani C."/>
            <person name="Giovannelli D."/>
        </authorList>
    </citation>
    <scope>NUCLEOTIDE SEQUENCE [LARGE SCALE GENOMIC DNA]</scope>
    <source>
        <strain evidence="1 2">1812E</strain>
    </source>
</reference>
<name>A0A151CHI3_9BACT</name>
<accession>A0A151CHI3</accession>
<gene>
    <name evidence="1" type="ORF">AS592_00375</name>
</gene>
<dbReference type="AlphaFoldDB" id="A0A151CHI3"/>
<organism evidence="1 2">
    <name type="scientific">Sulfurovum riftiae</name>
    <dbReference type="NCBI Taxonomy" id="1630136"/>
    <lineage>
        <taxon>Bacteria</taxon>
        <taxon>Pseudomonadati</taxon>
        <taxon>Campylobacterota</taxon>
        <taxon>Epsilonproteobacteria</taxon>
        <taxon>Campylobacterales</taxon>
        <taxon>Sulfurovaceae</taxon>
        <taxon>Sulfurovum</taxon>
    </lineage>
</organism>
<dbReference type="RefSeq" id="WP_067329600.1">
    <property type="nucleotide sequence ID" value="NZ_LNKT01000008.1"/>
</dbReference>
<protein>
    <submittedName>
        <fullName evidence="1">Uncharacterized protein</fullName>
    </submittedName>
</protein>
<dbReference type="Proteomes" id="UP000075359">
    <property type="component" value="Unassembled WGS sequence"/>
</dbReference>
<evidence type="ECO:0000313" key="1">
    <source>
        <dbReference type="EMBL" id="KYJ86998.1"/>
    </source>
</evidence>
<dbReference type="OrthoDB" id="5372950at2"/>
<dbReference type="EMBL" id="LNKT01000008">
    <property type="protein sequence ID" value="KYJ86998.1"/>
    <property type="molecule type" value="Genomic_DNA"/>
</dbReference>
<sequence length="149" mass="17575">MLEFFKKIFSPKEEETVESEPPGRTFNRIITSKYFGCEEENLEADAEHIAAMKQSKIDQINEFELEPKFLRYTYSKDGNDIESAHVVFQKEVSSQRGSMVHVTELAFTVKSHNFEELEKMANISLENDFRNLTDHQYQGQERRKERRDT</sequence>
<keyword evidence="2" id="KW-1185">Reference proteome</keyword>
<evidence type="ECO:0000313" key="2">
    <source>
        <dbReference type="Proteomes" id="UP000075359"/>
    </source>
</evidence>
<comment type="caution">
    <text evidence="1">The sequence shown here is derived from an EMBL/GenBank/DDBJ whole genome shotgun (WGS) entry which is preliminary data.</text>
</comment>